<dbReference type="Pfam" id="PF00150">
    <property type="entry name" value="Cellulase"/>
    <property type="match status" value="1"/>
</dbReference>
<accession>A0A8H7UJF9</accession>
<comment type="caution">
    <text evidence="12">The sequence shown here is derived from an EMBL/GenBank/DDBJ whole genome shotgun (WGS) entry which is preliminary data.</text>
</comment>
<feature type="chain" id="PRO_5034921819" description="mannan endo-1,4-beta-mannosidase" evidence="10">
    <location>
        <begin position="20"/>
        <end position="365"/>
    </location>
</feature>
<proteinExistence type="inferred from homology"/>
<dbReference type="GO" id="GO:0046355">
    <property type="term" value="P:mannan catabolic process"/>
    <property type="evidence" value="ECO:0007669"/>
    <property type="project" value="UniProtKB-ARBA"/>
</dbReference>
<comment type="similarity">
    <text evidence="3 9">Belongs to the glycosyl hydrolase 5 (cellulase A) family.</text>
</comment>
<keyword evidence="6 10" id="KW-0732">Signal</keyword>
<dbReference type="PANTHER" id="PTHR31451:SF39">
    <property type="entry name" value="MANNAN ENDO-1,4-BETA-MANNOSIDASE 1"/>
    <property type="match status" value="1"/>
</dbReference>
<dbReference type="OrthoDB" id="428177at2759"/>
<dbReference type="Gene3D" id="3.20.20.80">
    <property type="entry name" value="Glycosidases"/>
    <property type="match status" value="1"/>
</dbReference>
<sequence>MRCLLSLGALYLLASSALAVPLDKRSATKSFAGGNNYYAAALPSSEWETLFSGMQGAGMKVLRAWIGHQDASQKGSDSSYMPDLEENGIGQYNDQILKAFDAMMLVAHKYDIKILLTMHSFNALQANDAYGKIYGTGYFYEESAATTQFDARLSHILNHNHTTLGKPWKELKDYFFAVEAENEAMIGKGADYIAAHASWQCDRAKTIKGILGDNSGILVTTGGESWVSESMQPAYFSCEYLDMVSVHGYGDELSSIPAAVQTAKNAGKKLLFEEWGICYNTNSNNDCPSGGSVNSNRDSEIAQWSSAMNSAGLPWLYWQFLTNPDPHQDWDYEIQVGGDNWSAIKSASQAAANSTCAFDFSGYIN</sequence>
<evidence type="ECO:0000256" key="1">
    <source>
        <dbReference type="ARBA" id="ARBA00001678"/>
    </source>
</evidence>
<dbReference type="PANTHER" id="PTHR31451">
    <property type="match status" value="1"/>
</dbReference>
<evidence type="ECO:0000256" key="10">
    <source>
        <dbReference type="SAM" id="SignalP"/>
    </source>
</evidence>
<evidence type="ECO:0000256" key="3">
    <source>
        <dbReference type="ARBA" id="ARBA00005641"/>
    </source>
</evidence>
<evidence type="ECO:0000313" key="13">
    <source>
        <dbReference type="Proteomes" id="UP000654370"/>
    </source>
</evidence>
<feature type="signal peptide" evidence="10">
    <location>
        <begin position="1"/>
        <end position="19"/>
    </location>
</feature>
<comment type="subcellular location">
    <subcellularLocation>
        <location evidence="2">Secreted</location>
    </subcellularLocation>
</comment>
<dbReference type="InterPro" id="IPR001547">
    <property type="entry name" value="Glyco_hydro_5"/>
</dbReference>
<name>A0A8H7UJF9_MORIS</name>
<comment type="catalytic activity">
    <reaction evidence="1">
        <text>Random hydrolysis of (1-&gt;4)-beta-D-mannosidic linkages in mannans, galactomannans and glucomannans.</text>
        <dbReference type="EC" id="3.2.1.78"/>
    </reaction>
</comment>
<organism evidence="12 13">
    <name type="scientific">Mortierella isabellina</name>
    <name type="common">Filamentous fungus</name>
    <name type="synonym">Umbelopsis isabellina</name>
    <dbReference type="NCBI Taxonomy" id="91625"/>
    <lineage>
        <taxon>Eukaryota</taxon>
        <taxon>Fungi</taxon>
        <taxon>Fungi incertae sedis</taxon>
        <taxon>Mucoromycota</taxon>
        <taxon>Mucoromycotina</taxon>
        <taxon>Umbelopsidomycetes</taxon>
        <taxon>Umbelopsidales</taxon>
        <taxon>Umbelopsidaceae</taxon>
        <taxon>Umbelopsis</taxon>
    </lineage>
</organism>
<feature type="domain" description="Glycoside hydrolase family 5" evidence="11">
    <location>
        <begin position="44"/>
        <end position="320"/>
    </location>
</feature>
<evidence type="ECO:0000256" key="5">
    <source>
        <dbReference type="ARBA" id="ARBA00022525"/>
    </source>
</evidence>
<gene>
    <name evidence="12" type="ORF">INT43_008791</name>
</gene>
<evidence type="ECO:0000256" key="9">
    <source>
        <dbReference type="RuleBase" id="RU361153"/>
    </source>
</evidence>
<dbReference type="EMBL" id="JAEPQZ010000005">
    <property type="protein sequence ID" value="KAG2181209.1"/>
    <property type="molecule type" value="Genomic_DNA"/>
</dbReference>
<keyword evidence="7 9" id="KW-0378">Hydrolase</keyword>
<dbReference type="InterPro" id="IPR045053">
    <property type="entry name" value="MAN-like"/>
</dbReference>
<dbReference type="GO" id="GO:0005576">
    <property type="term" value="C:extracellular region"/>
    <property type="evidence" value="ECO:0007669"/>
    <property type="project" value="UniProtKB-SubCell"/>
</dbReference>
<evidence type="ECO:0000256" key="4">
    <source>
        <dbReference type="ARBA" id="ARBA00012706"/>
    </source>
</evidence>
<evidence type="ECO:0000313" key="12">
    <source>
        <dbReference type="EMBL" id="KAG2181209.1"/>
    </source>
</evidence>
<keyword evidence="8 9" id="KW-0326">Glycosidase</keyword>
<dbReference type="InterPro" id="IPR017853">
    <property type="entry name" value="GH"/>
</dbReference>
<dbReference type="SUPFAM" id="SSF51445">
    <property type="entry name" value="(Trans)glycosidases"/>
    <property type="match status" value="1"/>
</dbReference>
<evidence type="ECO:0000256" key="8">
    <source>
        <dbReference type="ARBA" id="ARBA00023295"/>
    </source>
</evidence>
<evidence type="ECO:0000259" key="11">
    <source>
        <dbReference type="Pfam" id="PF00150"/>
    </source>
</evidence>
<dbReference type="Proteomes" id="UP000654370">
    <property type="component" value="Unassembled WGS sequence"/>
</dbReference>
<dbReference type="EC" id="3.2.1.78" evidence="4"/>
<dbReference type="AlphaFoldDB" id="A0A8H7UJF9"/>
<evidence type="ECO:0000256" key="7">
    <source>
        <dbReference type="ARBA" id="ARBA00022801"/>
    </source>
</evidence>
<keyword evidence="5" id="KW-0964">Secreted</keyword>
<dbReference type="GO" id="GO:0016985">
    <property type="term" value="F:mannan endo-1,4-beta-mannosidase activity"/>
    <property type="evidence" value="ECO:0007669"/>
    <property type="project" value="UniProtKB-EC"/>
</dbReference>
<protein>
    <recommendedName>
        <fullName evidence="4">mannan endo-1,4-beta-mannosidase</fullName>
        <ecNumber evidence="4">3.2.1.78</ecNumber>
    </recommendedName>
</protein>
<evidence type="ECO:0000256" key="2">
    <source>
        <dbReference type="ARBA" id="ARBA00004613"/>
    </source>
</evidence>
<reference evidence="12" key="1">
    <citation type="submission" date="2020-12" db="EMBL/GenBank/DDBJ databases">
        <title>Metabolic potential, ecology and presence of endohyphal bacteria is reflected in genomic diversity of Mucoromycotina.</title>
        <authorList>
            <person name="Muszewska A."/>
            <person name="Okrasinska A."/>
            <person name="Steczkiewicz K."/>
            <person name="Drgas O."/>
            <person name="Orlowska M."/>
            <person name="Perlinska-Lenart U."/>
            <person name="Aleksandrzak-Piekarczyk T."/>
            <person name="Szatraj K."/>
            <person name="Zielenkiewicz U."/>
            <person name="Pilsyk S."/>
            <person name="Malc E."/>
            <person name="Mieczkowski P."/>
            <person name="Kruszewska J.S."/>
            <person name="Biernat P."/>
            <person name="Pawlowska J."/>
        </authorList>
    </citation>
    <scope>NUCLEOTIDE SEQUENCE</scope>
    <source>
        <strain evidence="12">WA0000067209</strain>
    </source>
</reference>
<evidence type="ECO:0000256" key="6">
    <source>
        <dbReference type="ARBA" id="ARBA00022729"/>
    </source>
</evidence>
<keyword evidence="13" id="KW-1185">Reference proteome</keyword>